<proteinExistence type="predicted"/>
<sequence length="143" mass="17034">MTTDTADNVYDEVFNNFRKAAESNLKMQQEVFRHWGSMWPGFPTPQAAWVDKVRDFQHEWVRTISDIARKHRVSLDQQYQMALESLEEALRVSESSNPEEFRRRIEQMFRKTFECVREISETQLNEFQEAVHKWSELTTKAGT</sequence>
<dbReference type="RefSeq" id="WP_145247568.1">
    <property type="nucleotide sequence ID" value="NZ_CP036278.1"/>
</dbReference>
<dbReference type="OrthoDB" id="267521at2"/>
<accession>A0A518AQ16</accession>
<dbReference type="AlphaFoldDB" id="A0A518AQ16"/>
<name>A0A518AQ16_9BACT</name>
<organism evidence="1 2">
    <name type="scientific">Aeoliella mucimassa</name>
    <dbReference type="NCBI Taxonomy" id="2527972"/>
    <lineage>
        <taxon>Bacteria</taxon>
        <taxon>Pseudomonadati</taxon>
        <taxon>Planctomycetota</taxon>
        <taxon>Planctomycetia</taxon>
        <taxon>Pirellulales</taxon>
        <taxon>Lacipirellulaceae</taxon>
        <taxon>Aeoliella</taxon>
    </lineage>
</organism>
<evidence type="ECO:0000313" key="2">
    <source>
        <dbReference type="Proteomes" id="UP000315750"/>
    </source>
</evidence>
<dbReference type="EMBL" id="CP036278">
    <property type="protein sequence ID" value="QDU56819.1"/>
    <property type="molecule type" value="Genomic_DNA"/>
</dbReference>
<gene>
    <name evidence="1" type="ORF">Pan181_30310</name>
</gene>
<evidence type="ECO:0008006" key="3">
    <source>
        <dbReference type="Google" id="ProtNLM"/>
    </source>
</evidence>
<evidence type="ECO:0000313" key="1">
    <source>
        <dbReference type="EMBL" id="QDU56819.1"/>
    </source>
</evidence>
<reference evidence="1 2" key="1">
    <citation type="submission" date="2019-02" db="EMBL/GenBank/DDBJ databases">
        <title>Deep-cultivation of Planctomycetes and their phenomic and genomic characterization uncovers novel biology.</title>
        <authorList>
            <person name="Wiegand S."/>
            <person name="Jogler M."/>
            <person name="Boedeker C."/>
            <person name="Pinto D."/>
            <person name="Vollmers J."/>
            <person name="Rivas-Marin E."/>
            <person name="Kohn T."/>
            <person name="Peeters S.H."/>
            <person name="Heuer A."/>
            <person name="Rast P."/>
            <person name="Oberbeckmann S."/>
            <person name="Bunk B."/>
            <person name="Jeske O."/>
            <person name="Meyerdierks A."/>
            <person name="Storesund J.E."/>
            <person name="Kallscheuer N."/>
            <person name="Luecker S."/>
            <person name="Lage O.M."/>
            <person name="Pohl T."/>
            <person name="Merkel B.J."/>
            <person name="Hornburger P."/>
            <person name="Mueller R.-W."/>
            <person name="Bruemmer F."/>
            <person name="Labrenz M."/>
            <person name="Spormann A.M."/>
            <person name="Op den Camp H."/>
            <person name="Overmann J."/>
            <person name="Amann R."/>
            <person name="Jetten M.S.M."/>
            <person name="Mascher T."/>
            <person name="Medema M.H."/>
            <person name="Devos D.P."/>
            <person name="Kaster A.-K."/>
            <person name="Ovreas L."/>
            <person name="Rohde M."/>
            <person name="Galperin M.Y."/>
            <person name="Jogler C."/>
        </authorList>
    </citation>
    <scope>NUCLEOTIDE SEQUENCE [LARGE SCALE GENOMIC DNA]</scope>
    <source>
        <strain evidence="1 2">Pan181</strain>
    </source>
</reference>
<keyword evidence="2" id="KW-1185">Reference proteome</keyword>
<dbReference type="KEGG" id="amuc:Pan181_30310"/>
<dbReference type="Proteomes" id="UP000315750">
    <property type="component" value="Chromosome"/>
</dbReference>
<protein>
    <recommendedName>
        <fullName evidence="3">Phasin protein</fullName>
    </recommendedName>
</protein>